<name>A0A0L7R413_9HYME</name>
<dbReference type="EMBL" id="KQ414659">
    <property type="protein sequence ID" value="KOC65630.1"/>
    <property type="molecule type" value="Genomic_DNA"/>
</dbReference>
<sequence>MISNILLRPNFYDCALNGNRYLEFLNIHFQNYWETLSSLVVKDMYIQKNRALPLNSRAVKRLLNNTFNSKWIGICVPVK</sequence>
<organism evidence="1 2">
    <name type="scientific">Habropoda laboriosa</name>
    <dbReference type="NCBI Taxonomy" id="597456"/>
    <lineage>
        <taxon>Eukaryota</taxon>
        <taxon>Metazoa</taxon>
        <taxon>Ecdysozoa</taxon>
        <taxon>Arthropoda</taxon>
        <taxon>Hexapoda</taxon>
        <taxon>Insecta</taxon>
        <taxon>Pterygota</taxon>
        <taxon>Neoptera</taxon>
        <taxon>Endopterygota</taxon>
        <taxon>Hymenoptera</taxon>
        <taxon>Apocrita</taxon>
        <taxon>Aculeata</taxon>
        <taxon>Apoidea</taxon>
        <taxon>Anthophila</taxon>
        <taxon>Apidae</taxon>
        <taxon>Habropoda</taxon>
    </lineage>
</organism>
<reference evidence="1 2" key="1">
    <citation type="submission" date="2015-07" db="EMBL/GenBank/DDBJ databases">
        <title>The genome of Habropoda laboriosa.</title>
        <authorList>
            <person name="Pan H."/>
            <person name="Kapheim K."/>
        </authorList>
    </citation>
    <scope>NUCLEOTIDE SEQUENCE [LARGE SCALE GENOMIC DNA]</scope>
    <source>
        <strain evidence="1">0110345459</strain>
    </source>
</reference>
<proteinExistence type="predicted"/>
<dbReference type="Proteomes" id="UP000053825">
    <property type="component" value="Unassembled WGS sequence"/>
</dbReference>
<evidence type="ECO:0008006" key="3">
    <source>
        <dbReference type="Google" id="ProtNLM"/>
    </source>
</evidence>
<keyword evidence="2" id="KW-1185">Reference proteome</keyword>
<protein>
    <recommendedName>
        <fullName evidence="3">Histone-lysine N-methyltransferase SETMAR</fullName>
    </recommendedName>
</protein>
<evidence type="ECO:0000313" key="1">
    <source>
        <dbReference type="EMBL" id="KOC65630.1"/>
    </source>
</evidence>
<gene>
    <name evidence="1" type="ORF">WH47_01665</name>
</gene>
<evidence type="ECO:0000313" key="2">
    <source>
        <dbReference type="Proteomes" id="UP000053825"/>
    </source>
</evidence>
<accession>A0A0L7R413</accession>
<dbReference type="AlphaFoldDB" id="A0A0L7R413"/>